<dbReference type="EMBL" id="UYRW01020409">
    <property type="protein sequence ID" value="VDN06712.1"/>
    <property type="molecule type" value="Genomic_DNA"/>
</dbReference>
<accession>A0A182F0B6</accession>
<organism evidence="4">
    <name type="scientific">Onchocerca ochengi</name>
    <name type="common">Filarial nematode worm</name>
    <dbReference type="NCBI Taxonomy" id="42157"/>
    <lineage>
        <taxon>Eukaryota</taxon>
        <taxon>Metazoa</taxon>
        <taxon>Ecdysozoa</taxon>
        <taxon>Nematoda</taxon>
        <taxon>Chromadorea</taxon>
        <taxon>Rhabditida</taxon>
        <taxon>Spirurina</taxon>
        <taxon>Spiruromorpha</taxon>
        <taxon>Filarioidea</taxon>
        <taxon>Onchocercidae</taxon>
        <taxon>Onchocerca</taxon>
    </lineage>
</organism>
<evidence type="ECO:0000313" key="3">
    <source>
        <dbReference type="Proteomes" id="UP000271087"/>
    </source>
</evidence>
<reference evidence="2 3" key="2">
    <citation type="submission" date="2018-08" db="EMBL/GenBank/DDBJ databases">
        <authorList>
            <person name="Laetsch R D."/>
            <person name="Stevens L."/>
            <person name="Kumar S."/>
            <person name="Blaxter L. M."/>
        </authorList>
    </citation>
    <scope>NUCLEOTIDE SEQUENCE [LARGE SCALE GENOMIC DNA]</scope>
</reference>
<proteinExistence type="predicted"/>
<dbReference type="AlphaFoldDB" id="A0A182F0B6"/>
<dbReference type="Proteomes" id="UP000271087">
    <property type="component" value="Unassembled WGS sequence"/>
</dbReference>
<evidence type="ECO:0000313" key="2">
    <source>
        <dbReference type="EMBL" id="VDN06712.1"/>
    </source>
</evidence>
<keyword evidence="3" id="KW-1185">Reference proteome</keyword>
<feature type="compositionally biased region" description="Polar residues" evidence="1">
    <location>
        <begin position="28"/>
        <end position="38"/>
    </location>
</feature>
<gene>
    <name evidence="2" type="ORF">NOO_LOCUS13879</name>
</gene>
<reference evidence="4" key="1">
    <citation type="submission" date="2016-06" db="UniProtKB">
        <authorList>
            <consortium name="WormBaseParasite"/>
        </authorList>
    </citation>
    <scope>IDENTIFICATION</scope>
</reference>
<evidence type="ECO:0000256" key="1">
    <source>
        <dbReference type="SAM" id="MobiDB-lite"/>
    </source>
</evidence>
<feature type="region of interest" description="Disordered" evidence="1">
    <location>
        <begin position="18"/>
        <end position="38"/>
    </location>
</feature>
<protein>
    <submittedName>
        <fullName evidence="2 4">Uncharacterized protein</fullName>
    </submittedName>
</protein>
<sequence>MCCTARKIELPQLEEPLEQLKTLPDTPPNQSVKKYNSQKQDIQLIFPNGVVRRRNHN</sequence>
<name>A0A182F0B6_ONCOC</name>
<evidence type="ECO:0000313" key="4">
    <source>
        <dbReference type="WBParaSite" id="nOo.2.0.1.t13879-RA"/>
    </source>
</evidence>
<dbReference type="WBParaSite" id="nOo.2.0.1.t13879-RA">
    <property type="protein sequence ID" value="nOo.2.0.1.t13879-RA"/>
    <property type="gene ID" value="nOo.2.0.1.g13879"/>
</dbReference>